<dbReference type="OrthoDB" id="7028830at2"/>
<evidence type="ECO:0000313" key="3">
    <source>
        <dbReference type="EMBL" id="SDQ79349.1"/>
    </source>
</evidence>
<dbReference type="RefSeq" id="WP_090320419.1">
    <property type="nucleotide sequence ID" value="NZ_FNKJ01000003.1"/>
</dbReference>
<feature type="compositionally biased region" description="Polar residues" evidence="2">
    <location>
        <begin position="220"/>
        <end position="229"/>
    </location>
</feature>
<dbReference type="InterPro" id="IPR036271">
    <property type="entry name" value="Tet_transcr_reg_TetR-rel_C_sf"/>
</dbReference>
<dbReference type="Pfam" id="PF17932">
    <property type="entry name" value="TetR_C_24"/>
    <property type="match status" value="1"/>
</dbReference>
<feature type="region of interest" description="Disordered" evidence="2">
    <location>
        <begin position="197"/>
        <end position="229"/>
    </location>
</feature>
<reference evidence="4" key="1">
    <citation type="submission" date="2016-10" db="EMBL/GenBank/DDBJ databases">
        <authorList>
            <person name="Varghese N."/>
            <person name="Submissions S."/>
        </authorList>
    </citation>
    <scope>NUCLEOTIDE SEQUENCE [LARGE SCALE GENOMIC DNA]</scope>
    <source>
        <strain evidence="4">BS3775</strain>
    </source>
</reference>
<keyword evidence="1 3" id="KW-0238">DNA-binding</keyword>
<organism evidence="3 4">
    <name type="scientific">Pseudomonas moorei</name>
    <dbReference type="NCBI Taxonomy" id="395599"/>
    <lineage>
        <taxon>Bacteria</taxon>
        <taxon>Pseudomonadati</taxon>
        <taxon>Pseudomonadota</taxon>
        <taxon>Gammaproteobacteria</taxon>
        <taxon>Pseudomonadales</taxon>
        <taxon>Pseudomonadaceae</taxon>
        <taxon>Pseudomonas</taxon>
    </lineage>
</organism>
<dbReference type="PRINTS" id="PR00455">
    <property type="entry name" value="HTHTETR"/>
</dbReference>
<dbReference type="Proteomes" id="UP000199570">
    <property type="component" value="Unassembled WGS sequence"/>
</dbReference>
<dbReference type="InterPro" id="IPR001647">
    <property type="entry name" value="HTH_TetR"/>
</dbReference>
<evidence type="ECO:0000256" key="1">
    <source>
        <dbReference type="ARBA" id="ARBA00023125"/>
    </source>
</evidence>
<dbReference type="SUPFAM" id="SSF46689">
    <property type="entry name" value="Homeodomain-like"/>
    <property type="match status" value="1"/>
</dbReference>
<dbReference type="PANTHER" id="PTHR30055:SF226">
    <property type="entry name" value="HTH-TYPE TRANSCRIPTIONAL REGULATOR PKSA"/>
    <property type="match status" value="1"/>
</dbReference>
<evidence type="ECO:0000256" key="2">
    <source>
        <dbReference type="SAM" id="MobiDB-lite"/>
    </source>
</evidence>
<sequence length="229" mass="25795">MLAIASSPPATRARDRLLDAAIELFARHGFQAIGLRDLASYLGLHAGSLYHHIENKQCLLFELIETALSDLLLDTKRRMRGAKTPRERLRRFVQAFVAFNRREKQRLVLVTREFVNLDEEHQRQANQLKDAYRALLRTIIADEYKDRGHHEQEAGLITHAVMGLLYGQSLWIEVDVSEQQLADLFTHCVTGMIAGGTAGLTPPARPPKRTHRADRGPSGLTDTSDIPGR</sequence>
<proteinExistence type="predicted"/>
<dbReference type="InterPro" id="IPR041490">
    <property type="entry name" value="KstR2_TetR_C"/>
</dbReference>
<accession>A0A1H1DSW0</accession>
<dbReference type="GO" id="GO:0003700">
    <property type="term" value="F:DNA-binding transcription factor activity"/>
    <property type="evidence" value="ECO:0007669"/>
    <property type="project" value="TreeGrafter"/>
</dbReference>
<dbReference type="GO" id="GO:0000976">
    <property type="term" value="F:transcription cis-regulatory region binding"/>
    <property type="evidence" value="ECO:0007669"/>
    <property type="project" value="TreeGrafter"/>
</dbReference>
<gene>
    <name evidence="3" type="ORF">SAMN04490195_1865</name>
</gene>
<name>A0A1H1DSW0_9PSED</name>
<dbReference type="Gene3D" id="1.10.357.10">
    <property type="entry name" value="Tetracycline Repressor, domain 2"/>
    <property type="match status" value="1"/>
</dbReference>
<dbReference type="PROSITE" id="PS50977">
    <property type="entry name" value="HTH_TETR_2"/>
    <property type="match status" value="1"/>
</dbReference>
<dbReference type="SUPFAM" id="SSF48498">
    <property type="entry name" value="Tetracyclin repressor-like, C-terminal domain"/>
    <property type="match status" value="1"/>
</dbReference>
<dbReference type="Pfam" id="PF00440">
    <property type="entry name" value="TetR_N"/>
    <property type="match status" value="1"/>
</dbReference>
<dbReference type="PANTHER" id="PTHR30055">
    <property type="entry name" value="HTH-TYPE TRANSCRIPTIONAL REGULATOR RUTR"/>
    <property type="match status" value="1"/>
</dbReference>
<dbReference type="AlphaFoldDB" id="A0A1H1DSW0"/>
<dbReference type="InterPro" id="IPR050109">
    <property type="entry name" value="HTH-type_TetR-like_transc_reg"/>
</dbReference>
<keyword evidence="4" id="KW-1185">Reference proteome</keyword>
<evidence type="ECO:0000313" key="4">
    <source>
        <dbReference type="Proteomes" id="UP000199570"/>
    </source>
</evidence>
<protein>
    <submittedName>
        <fullName evidence="3">DNA-binding transcriptional regulator, AcrR family</fullName>
    </submittedName>
</protein>
<dbReference type="EMBL" id="FNKJ01000003">
    <property type="protein sequence ID" value="SDQ79349.1"/>
    <property type="molecule type" value="Genomic_DNA"/>
</dbReference>
<dbReference type="InterPro" id="IPR009057">
    <property type="entry name" value="Homeodomain-like_sf"/>
</dbReference>